<dbReference type="InterPro" id="IPR011990">
    <property type="entry name" value="TPR-like_helical_dom_sf"/>
</dbReference>
<reference evidence="3 4" key="1">
    <citation type="submission" date="2019-04" db="EMBL/GenBank/DDBJ databases">
        <title>Streptomyces oryziradicis sp. nov., a novel actinomycete isolated from rhizosphere soil of rice (Oryza sativa L.).</title>
        <authorList>
            <person name="Li C."/>
        </authorList>
    </citation>
    <scope>NUCLEOTIDE SEQUENCE [LARGE SCALE GENOMIC DNA]</scope>
    <source>
        <strain evidence="3 4">NEAU-C40</strain>
    </source>
</reference>
<dbReference type="EMBL" id="SUMC01000025">
    <property type="protein sequence ID" value="TKA09044.1"/>
    <property type="molecule type" value="Genomic_DNA"/>
</dbReference>
<gene>
    <name evidence="3" type="ORF">FCI23_24840</name>
</gene>
<organism evidence="3 4">
    <name type="scientific">Actinacidiphila oryziradicis</name>
    <dbReference type="NCBI Taxonomy" id="2571141"/>
    <lineage>
        <taxon>Bacteria</taxon>
        <taxon>Bacillati</taxon>
        <taxon>Actinomycetota</taxon>
        <taxon>Actinomycetes</taxon>
        <taxon>Kitasatosporales</taxon>
        <taxon>Streptomycetaceae</taxon>
        <taxon>Actinacidiphila</taxon>
    </lineage>
</organism>
<keyword evidence="2" id="KW-0472">Membrane</keyword>
<feature type="repeat" description="TPR" evidence="1">
    <location>
        <begin position="243"/>
        <end position="276"/>
    </location>
</feature>
<accession>A0A4U0SH98</accession>
<dbReference type="OrthoDB" id="5477158at2"/>
<dbReference type="PROSITE" id="PS50005">
    <property type="entry name" value="TPR"/>
    <property type="match status" value="1"/>
</dbReference>
<dbReference type="Pfam" id="PF13181">
    <property type="entry name" value="TPR_8"/>
    <property type="match status" value="1"/>
</dbReference>
<keyword evidence="4" id="KW-1185">Reference proteome</keyword>
<dbReference type="AlphaFoldDB" id="A0A4U0SH98"/>
<evidence type="ECO:0000313" key="4">
    <source>
        <dbReference type="Proteomes" id="UP000305778"/>
    </source>
</evidence>
<keyword evidence="1" id="KW-0802">TPR repeat</keyword>
<dbReference type="SUPFAM" id="SSF48452">
    <property type="entry name" value="TPR-like"/>
    <property type="match status" value="2"/>
</dbReference>
<name>A0A4U0SH98_9ACTN</name>
<dbReference type="Proteomes" id="UP000305778">
    <property type="component" value="Unassembled WGS sequence"/>
</dbReference>
<evidence type="ECO:0008006" key="5">
    <source>
        <dbReference type="Google" id="ProtNLM"/>
    </source>
</evidence>
<keyword evidence="2" id="KW-1133">Transmembrane helix</keyword>
<dbReference type="Gene3D" id="1.25.40.10">
    <property type="entry name" value="Tetratricopeptide repeat domain"/>
    <property type="match status" value="2"/>
</dbReference>
<comment type="caution">
    <text evidence="3">The sequence shown here is derived from an EMBL/GenBank/DDBJ whole genome shotgun (WGS) entry which is preliminary data.</text>
</comment>
<dbReference type="PANTHER" id="PTHR12558:SF13">
    <property type="entry name" value="CELL DIVISION CYCLE PROTEIN 27 HOMOLOG"/>
    <property type="match status" value="1"/>
</dbReference>
<sequence>MSSSPGQETPVADPVRPPTVEPTVKVTRRWFRAAAVSVTLAVAFTTVALALGSSSHGSSTTRAAVAAEVPLAQLSNSNLATTIAALQAELRSQPMDYGSWATLGAAYIEQARTTGDPTRYPQAEEAFARSMKIRPNDNDAALAGRAALAAARHDFTVALRYADQALAINAYSERGLAIRIDALVELGRYDDAYAAAKHADATRPGIPIFTRLAYVTELRGDPAGAKRILVQALDSATAVGDISYVSTALGNLAWAQGEYSAALGHFATALRATPSYLPAIEGRGRTYAARGDLDAAAHDLGEVVRRYPLPAELAALGEVYEAKGDHDRADQQYSVVSTWIKLARANGVATDLDTALVAADHGDPKEALDAARAEWQRRHSVHTADALAWSLHVNGRDREALPYAKRALAPGYRNATFLYHRGMIQRALGNRAAARRDLAAALKLNPGFSPTGAKAARAALKALGGAR</sequence>
<dbReference type="SMART" id="SM00028">
    <property type="entry name" value="TPR"/>
    <property type="match status" value="5"/>
</dbReference>
<dbReference type="InterPro" id="IPR019734">
    <property type="entry name" value="TPR_rpt"/>
</dbReference>
<proteinExistence type="predicted"/>
<dbReference type="PANTHER" id="PTHR12558">
    <property type="entry name" value="CELL DIVISION CYCLE 16,23,27"/>
    <property type="match status" value="1"/>
</dbReference>
<evidence type="ECO:0000256" key="2">
    <source>
        <dbReference type="SAM" id="Phobius"/>
    </source>
</evidence>
<dbReference type="RefSeq" id="WP_136726142.1">
    <property type="nucleotide sequence ID" value="NZ_SUMC01000025.1"/>
</dbReference>
<feature type="transmembrane region" description="Helical" evidence="2">
    <location>
        <begin position="30"/>
        <end position="52"/>
    </location>
</feature>
<evidence type="ECO:0000256" key="1">
    <source>
        <dbReference type="PROSITE-ProRule" id="PRU00339"/>
    </source>
</evidence>
<evidence type="ECO:0000313" key="3">
    <source>
        <dbReference type="EMBL" id="TKA09044.1"/>
    </source>
</evidence>
<protein>
    <recommendedName>
        <fullName evidence="5">Tetratricopeptide repeat protein</fullName>
    </recommendedName>
</protein>
<keyword evidence="2" id="KW-0812">Transmembrane</keyword>